<reference evidence="4 5" key="1">
    <citation type="submission" date="2019-07" db="EMBL/GenBank/DDBJ databases">
        <authorList>
            <person name="Huq M.A."/>
        </authorList>
    </citation>
    <scope>NUCLEOTIDE SEQUENCE [LARGE SCALE GENOMIC DNA]</scope>
    <source>
        <strain evidence="4 5">MAH-3</strain>
    </source>
</reference>
<sequence length="241" mass="27235">MKLRAIIVDDERHSLETTAILIRKFCPDVEVIAELQSPIDAVEIINTEEPDLLFLDISMPKMNGFELLNVLTYKDSDVIFTTAYDEYALEGFKQGAVHYLVKPIDAEDLVESVQRVKKKRTEGRSSGINGMGLKPKIPISSLNGVELIEVDQIIRCESDGNYTTIVLQQRKITVSKTLKEIEKQLVDFPFFFRLHNSHLVNLNQVVKYIRGEGGSVILSNQEEIGVSRSKKMELLEVLGIN</sequence>
<keyword evidence="5" id="KW-1185">Reference proteome</keyword>
<feature type="domain" description="Response regulatory" evidence="2">
    <location>
        <begin position="4"/>
        <end position="117"/>
    </location>
</feature>
<evidence type="ECO:0000259" key="2">
    <source>
        <dbReference type="PROSITE" id="PS50110"/>
    </source>
</evidence>
<evidence type="ECO:0000256" key="1">
    <source>
        <dbReference type="PROSITE-ProRule" id="PRU00169"/>
    </source>
</evidence>
<dbReference type="InterPro" id="IPR001789">
    <property type="entry name" value="Sig_transdc_resp-reg_receiver"/>
</dbReference>
<dbReference type="AlphaFoldDB" id="A0A556MPN7"/>
<dbReference type="InterPro" id="IPR046947">
    <property type="entry name" value="LytR-like"/>
</dbReference>
<name>A0A556MPN7_9FLAO</name>
<dbReference type="Pfam" id="PF00072">
    <property type="entry name" value="Response_reg"/>
    <property type="match status" value="1"/>
</dbReference>
<dbReference type="OrthoDB" id="2168082at2"/>
<dbReference type="PROSITE" id="PS50110">
    <property type="entry name" value="RESPONSE_REGULATORY"/>
    <property type="match status" value="1"/>
</dbReference>
<keyword evidence="1" id="KW-0597">Phosphoprotein</keyword>
<evidence type="ECO:0000313" key="5">
    <source>
        <dbReference type="Proteomes" id="UP000316008"/>
    </source>
</evidence>
<dbReference type="EMBL" id="VLPL01000006">
    <property type="protein sequence ID" value="TSJ41876.1"/>
    <property type="molecule type" value="Genomic_DNA"/>
</dbReference>
<dbReference type="PROSITE" id="PS50930">
    <property type="entry name" value="HTH_LYTTR"/>
    <property type="match status" value="1"/>
</dbReference>
<evidence type="ECO:0000259" key="3">
    <source>
        <dbReference type="PROSITE" id="PS50930"/>
    </source>
</evidence>
<dbReference type="SMART" id="SM00850">
    <property type="entry name" value="LytTR"/>
    <property type="match status" value="1"/>
</dbReference>
<dbReference type="SUPFAM" id="SSF52172">
    <property type="entry name" value="CheY-like"/>
    <property type="match status" value="1"/>
</dbReference>
<dbReference type="Proteomes" id="UP000316008">
    <property type="component" value="Unassembled WGS sequence"/>
</dbReference>
<protein>
    <submittedName>
        <fullName evidence="4">Response regulator transcription factor</fullName>
    </submittedName>
</protein>
<dbReference type="InterPro" id="IPR011006">
    <property type="entry name" value="CheY-like_superfamily"/>
</dbReference>
<feature type="domain" description="HTH LytTR-type" evidence="3">
    <location>
        <begin position="137"/>
        <end position="240"/>
    </location>
</feature>
<dbReference type="PANTHER" id="PTHR37299:SF1">
    <property type="entry name" value="STAGE 0 SPORULATION PROTEIN A HOMOLOG"/>
    <property type="match status" value="1"/>
</dbReference>
<organism evidence="4 5">
    <name type="scientific">Fluviicola chungangensis</name>
    <dbReference type="NCBI Taxonomy" id="2597671"/>
    <lineage>
        <taxon>Bacteria</taxon>
        <taxon>Pseudomonadati</taxon>
        <taxon>Bacteroidota</taxon>
        <taxon>Flavobacteriia</taxon>
        <taxon>Flavobacteriales</taxon>
        <taxon>Crocinitomicaceae</taxon>
        <taxon>Fluviicola</taxon>
    </lineage>
</organism>
<comment type="caution">
    <text evidence="4">The sequence shown here is derived from an EMBL/GenBank/DDBJ whole genome shotgun (WGS) entry which is preliminary data.</text>
</comment>
<dbReference type="InterPro" id="IPR007492">
    <property type="entry name" value="LytTR_DNA-bd_dom"/>
</dbReference>
<proteinExistence type="predicted"/>
<dbReference type="RefSeq" id="WP_144333511.1">
    <property type="nucleotide sequence ID" value="NZ_VLPL01000006.1"/>
</dbReference>
<dbReference type="GO" id="GO:0000156">
    <property type="term" value="F:phosphorelay response regulator activity"/>
    <property type="evidence" value="ECO:0007669"/>
    <property type="project" value="InterPro"/>
</dbReference>
<feature type="modified residue" description="4-aspartylphosphate" evidence="1">
    <location>
        <position position="56"/>
    </location>
</feature>
<dbReference type="PANTHER" id="PTHR37299">
    <property type="entry name" value="TRANSCRIPTIONAL REGULATOR-RELATED"/>
    <property type="match status" value="1"/>
</dbReference>
<dbReference type="Pfam" id="PF04397">
    <property type="entry name" value="LytTR"/>
    <property type="match status" value="1"/>
</dbReference>
<dbReference type="Gene3D" id="3.40.50.2300">
    <property type="match status" value="1"/>
</dbReference>
<dbReference type="Gene3D" id="2.40.50.1020">
    <property type="entry name" value="LytTr DNA-binding domain"/>
    <property type="match status" value="1"/>
</dbReference>
<evidence type="ECO:0000313" key="4">
    <source>
        <dbReference type="EMBL" id="TSJ41876.1"/>
    </source>
</evidence>
<dbReference type="SMART" id="SM00448">
    <property type="entry name" value="REC"/>
    <property type="match status" value="1"/>
</dbReference>
<accession>A0A556MPN7</accession>
<dbReference type="GO" id="GO:0003677">
    <property type="term" value="F:DNA binding"/>
    <property type="evidence" value="ECO:0007669"/>
    <property type="project" value="InterPro"/>
</dbReference>
<gene>
    <name evidence="4" type="ORF">FO442_12350</name>
</gene>